<reference evidence="3" key="1">
    <citation type="submission" date="2016-06" db="EMBL/GenBank/DDBJ databases">
        <title>Parallel loss of symbiosis genes in relatives of nitrogen-fixing non-legume Parasponia.</title>
        <authorList>
            <person name="Van Velzen R."/>
            <person name="Holmer R."/>
            <person name="Bu F."/>
            <person name="Rutten L."/>
            <person name="Van Zeijl A."/>
            <person name="Liu W."/>
            <person name="Santuari L."/>
            <person name="Cao Q."/>
            <person name="Sharma T."/>
            <person name="Shen D."/>
            <person name="Roswanjaya Y."/>
            <person name="Wardhani T."/>
            <person name="Kalhor M.S."/>
            <person name="Jansen J."/>
            <person name="Van den Hoogen J."/>
            <person name="Gungor B."/>
            <person name="Hartog M."/>
            <person name="Hontelez J."/>
            <person name="Verver J."/>
            <person name="Yang W.-C."/>
            <person name="Schijlen E."/>
            <person name="Repin R."/>
            <person name="Schilthuizen M."/>
            <person name="Schranz E."/>
            <person name="Heidstra R."/>
            <person name="Miyata K."/>
            <person name="Fedorova E."/>
            <person name="Kohlen W."/>
            <person name="Bisseling T."/>
            <person name="Smit S."/>
            <person name="Geurts R."/>
        </authorList>
    </citation>
    <scope>NUCLEOTIDE SEQUENCE [LARGE SCALE GENOMIC DNA]</scope>
    <source>
        <strain evidence="3">cv. WU1-14</strain>
    </source>
</reference>
<evidence type="ECO:0000313" key="2">
    <source>
        <dbReference type="EMBL" id="PON39997.1"/>
    </source>
</evidence>
<comment type="caution">
    <text evidence="2">The sequence shown here is derived from an EMBL/GenBank/DDBJ whole genome shotgun (WGS) entry which is preliminary data.</text>
</comment>
<dbReference type="AlphaFoldDB" id="A0A2P5ATW8"/>
<dbReference type="Proteomes" id="UP000237105">
    <property type="component" value="Unassembled WGS sequence"/>
</dbReference>
<gene>
    <name evidence="2" type="ORF">PanWU01x14_300780</name>
</gene>
<protein>
    <submittedName>
        <fullName evidence="2">Uncharacterized protein</fullName>
    </submittedName>
</protein>
<sequence>RLAPCAHLLKIVLNALSGSGAVSCFPLYSGGRALGLSTPSCRGKNRAGLSLSRVWVGLGPNPGQPNGQCGTTCDSRDL</sequence>
<evidence type="ECO:0000313" key="3">
    <source>
        <dbReference type="Proteomes" id="UP000237105"/>
    </source>
</evidence>
<organism evidence="2 3">
    <name type="scientific">Parasponia andersonii</name>
    <name type="common">Sponia andersonii</name>
    <dbReference type="NCBI Taxonomy" id="3476"/>
    <lineage>
        <taxon>Eukaryota</taxon>
        <taxon>Viridiplantae</taxon>
        <taxon>Streptophyta</taxon>
        <taxon>Embryophyta</taxon>
        <taxon>Tracheophyta</taxon>
        <taxon>Spermatophyta</taxon>
        <taxon>Magnoliopsida</taxon>
        <taxon>eudicotyledons</taxon>
        <taxon>Gunneridae</taxon>
        <taxon>Pentapetalae</taxon>
        <taxon>rosids</taxon>
        <taxon>fabids</taxon>
        <taxon>Rosales</taxon>
        <taxon>Cannabaceae</taxon>
        <taxon>Parasponia</taxon>
    </lineage>
</organism>
<name>A0A2P5ATW8_PARAD</name>
<keyword evidence="1" id="KW-0732">Signal</keyword>
<dbReference type="EMBL" id="JXTB01000449">
    <property type="protein sequence ID" value="PON39997.1"/>
    <property type="molecule type" value="Genomic_DNA"/>
</dbReference>
<feature type="non-terminal residue" evidence="2">
    <location>
        <position position="1"/>
    </location>
</feature>
<proteinExistence type="predicted"/>
<keyword evidence="3" id="KW-1185">Reference proteome</keyword>
<feature type="signal peptide" evidence="1">
    <location>
        <begin position="1"/>
        <end position="24"/>
    </location>
</feature>
<evidence type="ECO:0000256" key="1">
    <source>
        <dbReference type="SAM" id="SignalP"/>
    </source>
</evidence>
<feature type="chain" id="PRO_5015144652" evidence="1">
    <location>
        <begin position="25"/>
        <end position="78"/>
    </location>
</feature>
<accession>A0A2P5ATW8</accession>